<reference evidence="2 3" key="1">
    <citation type="submission" date="2019-07" db="EMBL/GenBank/DDBJ databases">
        <title>Genomics analysis of Aphanomyces spp. identifies a new class of oomycete effector associated with host adaptation.</title>
        <authorList>
            <person name="Gaulin E."/>
        </authorList>
    </citation>
    <scope>NUCLEOTIDE SEQUENCE [LARGE SCALE GENOMIC DNA]</scope>
    <source>
        <strain evidence="2 3">ATCC 201684</strain>
    </source>
</reference>
<proteinExistence type="predicted"/>
<dbReference type="VEuPathDB" id="FungiDB:AeMF1_000864"/>
<dbReference type="EMBL" id="VJMJ01000151">
    <property type="protein sequence ID" value="KAF0730731.1"/>
    <property type="molecule type" value="Genomic_DNA"/>
</dbReference>
<name>A0A6G0WTH1_9STRA</name>
<evidence type="ECO:0000313" key="3">
    <source>
        <dbReference type="Proteomes" id="UP000481153"/>
    </source>
</evidence>
<accession>A0A6G0WTH1</accession>
<evidence type="ECO:0000256" key="1">
    <source>
        <dbReference type="SAM" id="MobiDB-lite"/>
    </source>
</evidence>
<protein>
    <submittedName>
        <fullName evidence="2">Uncharacterized protein</fullName>
    </submittedName>
</protein>
<feature type="region of interest" description="Disordered" evidence="1">
    <location>
        <begin position="1"/>
        <end position="23"/>
    </location>
</feature>
<dbReference type="AlphaFoldDB" id="A0A6G0WTH1"/>
<gene>
    <name evidence="2" type="ORF">Ae201684_011842</name>
</gene>
<dbReference type="Proteomes" id="UP000481153">
    <property type="component" value="Unassembled WGS sequence"/>
</dbReference>
<evidence type="ECO:0000313" key="2">
    <source>
        <dbReference type="EMBL" id="KAF0730731.1"/>
    </source>
</evidence>
<comment type="caution">
    <text evidence="2">The sequence shown here is derived from an EMBL/GenBank/DDBJ whole genome shotgun (WGS) entry which is preliminary data.</text>
</comment>
<organism evidence="2 3">
    <name type="scientific">Aphanomyces euteiches</name>
    <dbReference type="NCBI Taxonomy" id="100861"/>
    <lineage>
        <taxon>Eukaryota</taxon>
        <taxon>Sar</taxon>
        <taxon>Stramenopiles</taxon>
        <taxon>Oomycota</taxon>
        <taxon>Saprolegniomycetes</taxon>
        <taxon>Saprolegniales</taxon>
        <taxon>Verrucalvaceae</taxon>
        <taxon>Aphanomyces</taxon>
    </lineage>
</organism>
<keyword evidence="3" id="KW-1185">Reference proteome</keyword>
<sequence>MPFHMSKPIRQSSGSGGGSNILRGGKRTYECGTLVGNFVEEAYRPGVKLSQGFTTSSLYTTSTQIQQGTKKPMFGAGLQPDVNPRYDYTNLIGPDRLHPPSTWVPASKTCESHPRELKAATLSGADLDAYREKWTHERDGIKQLWFNTEAVISQSAIVSKQFKPHHLDS</sequence>